<dbReference type="Proteomes" id="UP001525968">
    <property type="component" value="Unassembled WGS sequence"/>
</dbReference>
<dbReference type="InterPro" id="IPR011662">
    <property type="entry name" value="Secretin/TonB_short_N"/>
</dbReference>
<sequence length="235" mass="24413">MGVFLALAVGVAGSPATAAEIDDPPPLPTPSAATVNHPVHFAVHLDIPAQPLADALEQFGVRTGLPVIFDAALMEGRRSTAVLGEQRPMQALQTMLSGTGLVAQYARPGRTDAVVVLPAPAAREPEAVAAPAPAPAGLVHRRYDGLVQTRIRETFCARPLLARGAWRAAVQFNIDAAGHVQGARLLDSSGDRSRDAAITEALAGLRLDWAPPSTMAQPVTLLIKPRGASLCASAP</sequence>
<feature type="chain" id="PRO_5046979466" evidence="4">
    <location>
        <begin position="19"/>
        <end position="235"/>
    </location>
</feature>
<keyword evidence="2" id="KW-0472">Membrane</keyword>
<dbReference type="SUPFAM" id="SSF74653">
    <property type="entry name" value="TolA/TonB C-terminal domain"/>
    <property type="match status" value="1"/>
</dbReference>
<dbReference type="Pfam" id="PF13103">
    <property type="entry name" value="TonB_2"/>
    <property type="match status" value="1"/>
</dbReference>
<evidence type="ECO:0000256" key="2">
    <source>
        <dbReference type="ARBA" id="ARBA00023136"/>
    </source>
</evidence>
<evidence type="ECO:0000313" key="7">
    <source>
        <dbReference type="Proteomes" id="UP001525968"/>
    </source>
</evidence>
<feature type="domain" description="Secretin/TonB short N-terminal" evidence="5">
    <location>
        <begin position="65"/>
        <end position="119"/>
    </location>
</feature>
<comment type="caution">
    <text evidence="6">The sequence shown here is derived from an EMBL/GenBank/DDBJ whole genome shotgun (WGS) entry which is preliminary data.</text>
</comment>
<keyword evidence="4" id="KW-0732">Signal</keyword>
<evidence type="ECO:0000256" key="3">
    <source>
        <dbReference type="ARBA" id="ARBA00023237"/>
    </source>
</evidence>
<evidence type="ECO:0000259" key="5">
    <source>
        <dbReference type="SMART" id="SM00965"/>
    </source>
</evidence>
<organism evidence="6 7">
    <name type="scientific">Acidovorax bellezanensis</name>
    <dbReference type="NCBI Taxonomy" id="2976702"/>
    <lineage>
        <taxon>Bacteria</taxon>
        <taxon>Pseudomonadati</taxon>
        <taxon>Pseudomonadota</taxon>
        <taxon>Betaproteobacteria</taxon>
        <taxon>Burkholderiales</taxon>
        <taxon>Comamonadaceae</taxon>
        <taxon>Acidovorax</taxon>
    </lineage>
</organism>
<evidence type="ECO:0000256" key="4">
    <source>
        <dbReference type="SAM" id="SignalP"/>
    </source>
</evidence>
<protein>
    <submittedName>
        <fullName evidence="6">TonB C-terminal domain-containing protein</fullName>
    </submittedName>
</protein>
<evidence type="ECO:0000313" key="6">
    <source>
        <dbReference type="EMBL" id="MCT9813137.1"/>
    </source>
</evidence>
<dbReference type="SMART" id="SM00965">
    <property type="entry name" value="STN"/>
    <property type="match status" value="1"/>
</dbReference>
<dbReference type="Gene3D" id="3.30.1150.10">
    <property type="match status" value="1"/>
</dbReference>
<keyword evidence="7" id="KW-1185">Reference proteome</keyword>
<gene>
    <name evidence="6" type="ORF">N0K08_21115</name>
</gene>
<reference evidence="6 7" key="1">
    <citation type="submission" date="2022-09" db="EMBL/GenBank/DDBJ databases">
        <title>Draft genome of isolate Be4.</title>
        <authorList>
            <person name="Sanchez-Castro I."/>
            <person name="Martinez-Rodriguez P."/>
            <person name="Descostes M."/>
            <person name="Merroun M."/>
        </authorList>
    </citation>
    <scope>NUCLEOTIDE SEQUENCE [LARGE SCALE GENOMIC DNA]</scope>
    <source>
        <strain evidence="6 7">Be4</strain>
    </source>
</reference>
<dbReference type="EMBL" id="JAODYH010000017">
    <property type="protein sequence ID" value="MCT9813137.1"/>
    <property type="molecule type" value="Genomic_DNA"/>
</dbReference>
<keyword evidence="1" id="KW-0813">Transport</keyword>
<feature type="signal peptide" evidence="4">
    <location>
        <begin position="1"/>
        <end position="18"/>
    </location>
</feature>
<dbReference type="Gene3D" id="3.55.50.30">
    <property type="match status" value="1"/>
</dbReference>
<proteinExistence type="predicted"/>
<name>A0ABT2PV37_9BURK</name>
<evidence type="ECO:0000256" key="1">
    <source>
        <dbReference type="ARBA" id="ARBA00022448"/>
    </source>
</evidence>
<accession>A0ABT2PV37</accession>
<keyword evidence="3" id="KW-0998">Cell outer membrane</keyword>